<proteinExistence type="predicted"/>
<dbReference type="SUPFAM" id="SSF52540">
    <property type="entry name" value="P-loop containing nucleoside triphosphate hydrolases"/>
    <property type="match status" value="1"/>
</dbReference>
<evidence type="ECO:0000313" key="3">
    <source>
        <dbReference type="Proteomes" id="UP001152795"/>
    </source>
</evidence>
<dbReference type="EMBL" id="CACRXK020003583">
    <property type="protein sequence ID" value="CAB3999423.1"/>
    <property type="molecule type" value="Genomic_DNA"/>
</dbReference>
<dbReference type="OrthoDB" id="5976409at2759"/>
<sequence>MAGAPAKQLNSKKVKNSLQANFLSLFDNNFSSVCCRAVWRVRDQALDLARLNISLKRLQLDELLHNIPGVRFFISAITAIEATTRRDRGTVFPAISFFIVYSRSNECNEEIILDVLHNGDVEADVAPILPRQPEDGEGMARVLFTAVKDHNNEFVKEMVRVSNGYGIQRQLNDPDRPPIPPPHFPETSTRIVVVDADFGPAIRAARQNLEADGFQCEVHGIVEIPPAEPQLDNATSDLTETIRTFERFIKQMGYALYKGYIYARPAASEITFVKAMPVKDYLNTMLGNDAVREKILRNLSKLQRILSEDTCQVVQQISDFDLDVIEVSNGCAFRISTREFFVFRKEDFRGKSSRAFVPYDCLPPPNPGRFAEGIINSFPDLEERVKVLHKLYRCLVAKRMPEKVRKLVFLGPKNSGKTSWSAIFRRIMPVEMIVSVASGGQFSAGMIRNETELVIANHLTAMTPRTIRAVLEVGCDPDQEVLFDCPFYITTNRLTNYGDQNQRIYRRCSVYQTKALPSPTPGAYQWIYDHAMDCVAWMADMINDNIDFIGQEERWYEDMAVEHALPREVCELQLVDVERTLNLQPHDDDDDDDDDNDDQDDDDRDGDQDGDGDDDDDDDDDDAAAGEFSGSSISTMPPRKRRCRGFPLQYETLNA</sequence>
<dbReference type="AlphaFoldDB" id="A0A6S7H8Q8"/>
<dbReference type="InterPro" id="IPR016024">
    <property type="entry name" value="ARM-type_fold"/>
</dbReference>
<reference evidence="2" key="1">
    <citation type="submission" date="2020-04" db="EMBL/GenBank/DDBJ databases">
        <authorList>
            <person name="Alioto T."/>
            <person name="Alioto T."/>
            <person name="Gomez Garrido J."/>
        </authorList>
    </citation>
    <scope>NUCLEOTIDE SEQUENCE</scope>
    <source>
        <strain evidence="2">A484AB</strain>
    </source>
</reference>
<dbReference type="InterPro" id="IPR027417">
    <property type="entry name" value="P-loop_NTPase"/>
</dbReference>
<dbReference type="Gene3D" id="3.40.50.300">
    <property type="entry name" value="P-loop containing nucleotide triphosphate hydrolases"/>
    <property type="match status" value="1"/>
</dbReference>
<name>A0A6S7H8Q8_PARCT</name>
<feature type="region of interest" description="Disordered" evidence="1">
    <location>
        <begin position="583"/>
        <end position="655"/>
    </location>
</feature>
<protein>
    <submittedName>
        <fullName evidence="2">Uncharacterized protein</fullName>
    </submittedName>
</protein>
<dbReference type="SUPFAM" id="SSF48371">
    <property type="entry name" value="ARM repeat"/>
    <property type="match status" value="1"/>
</dbReference>
<evidence type="ECO:0000313" key="2">
    <source>
        <dbReference type="EMBL" id="CAB3999423.1"/>
    </source>
</evidence>
<accession>A0A6S7H8Q8</accession>
<gene>
    <name evidence="2" type="ORF">PACLA_8A057760</name>
</gene>
<feature type="compositionally biased region" description="Acidic residues" evidence="1">
    <location>
        <begin position="587"/>
        <end position="624"/>
    </location>
</feature>
<keyword evidence="3" id="KW-1185">Reference proteome</keyword>
<organism evidence="2 3">
    <name type="scientific">Paramuricea clavata</name>
    <name type="common">Red gorgonian</name>
    <name type="synonym">Violescent sea-whip</name>
    <dbReference type="NCBI Taxonomy" id="317549"/>
    <lineage>
        <taxon>Eukaryota</taxon>
        <taxon>Metazoa</taxon>
        <taxon>Cnidaria</taxon>
        <taxon>Anthozoa</taxon>
        <taxon>Octocorallia</taxon>
        <taxon>Malacalcyonacea</taxon>
        <taxon>Plexauridae</taxon>
        <taxon>Paramuricea</taxon>
    </lineage>
</organism>
<evidence type="ECO:0000256" key="1">
    <source>
        <dbReference type="SAM" id="MobiDB-lite"/>
    </source>
</evidence>
<dbReference type="Proteomes" id="UP001152795">
    <property type="component" value="Unassembled WGS sequence"/>
</dbReference>
<comment type="caution">
    <text evidence="2">The sequence shown here is derived from an EMBL/GenBank/DDBJ whole genome shotgun (WGS) entry which is preliminary data.</text>
</comment>